<dbReference type="Proteomes" id="UP000001551">
    <property type="component" value="Chromosome"/>
</dbReference>
<dbReference type="AlphaFoldDB" id="E6U2G8"/>
<evidence type="ECO:0008006" key="3">
    <source>
        <dbReference type="Google" id="ProtNLM"/>
    </source>
</evidence>
<reference evidence="1 2" key="1">
    <citation type="submission" date="2010-12" db="EMBL/GenBank/DDBJ databases">
        <title>Complete sequence of Ethanoligenens harbinense YUAN-3.</title>
        <authorList>
            <person name="Lucas S."/>
            <person name="Copeland A."/>
            <person name="Lapidus A."/>
            <person name="Cheng J.-F."/>
            <person name="Bruce D."/>
            <person name="Goodwin L."/>
            <person name="Pitluck S."/>
            <person name="Chertkov O."/>
            <person name="Misra M."/>
            <person name="Detter J.C."/>
            <person name="Han C."/>
            <person name="Tapia R."/>
            <person name="Land M."/>
            <person name="Hauser L."/>
            <person name="Jeffries C."/>
            <person name="Kyrpides N."/>
            <person name="Ivanova N."/>
            <person name="Mikhailova N."/>
            <person name="Wang A."/>
            <person name="Mouttaki H."/>
            <person name="He Z."/>
            <person name="Zhou J."/>
            <person name="Hemme C.L."/>
            <person name="Woyke T."/>
        </authorList>
    </citation>
    <scope>NUCLEOTIDE SEQUENCE [LARGE SCALE GENOMIC DNA]</scope>
    <source>
        <strain evidence="2">DSM 18485 / JCM 12961 / CGMCC 1.5033 / YUAN-3</strain>
    </source>
</reference>
<dbReference type="Gene3D" id="1.20.1500.10">
    <property type="entry name" value="YheA/YmcA-like"/>
    <property type="match status" value="1"/>
</dbReference>
<accession>E6U2G8</accession>
<proteinExistence type="predicted"/>
<name>E6U2G8_ETHHY</name>
<dbReference type="STRING" id="663278.Ethha_0690"/>
<keyword evidence="2" id="KW-1185">Reference proteome</keyword>
<evidence type="ECO:0000313" key="1">
    <source>
        <dbReference type="EMBL" id="ADU26259.1"/>
    </source>
</evidence>
<dbReference type="RefSeq" id="WP_013484629.1">
    <property type="nucleotide sequence ID" value="NC_014828.1"/>
</dbReference>
<dbReference type="SUPFAM" id="SSF158622">
    <property type="entry name" value="YheA/YmcA-like"/>
    <property type="match status" value="1"/>
</dbReference>
<dbReference type="KEGG" id="eha:Ethha_0690"/>
<organism evidence="1 2">
    <name type="scientific">Ethanoligenens harbinense (strain DSM 18485 / JCM 12961 / CGMCC 1.5033 / YUAN-3)</name>
    <dbReference type="NCBI Taxonomy" id="663278"/>
    <lineage>
        <taxon>Bacteria</taxon>
        <taxon>Bacillati</taxon>
        <taxon>Bacillota</taxon>
        <taxon>Clostridia</taxon>
        <taxon>Eubacteriales</taxon>
        <taxon>Oscillospiraceae</taxon>
        <taxon>Ethanoligenens</taxon>
    </lineage>
</organism>
<dbReference type="InterPro" id="IPR010368">
    <property type="entry name" value="Com_YlbF"/>
</dbReference>
<protein>
    <recommendedName>
        <fullName evidence="3">YlbF family regulator</fullName>
    </recommendedName>
</protein>
<sequence length="129" mass="13907">MDAIEKAKELVETISRDPRCVRLQAARAAAEADGALQSRIQTWNVRKEQLSTAMRQPVKDPAALIEQRKALSADYDALMAEPLMAELHTAQSELNGLLMQINNMIQRAVSGEVDADGCGGDCGGCPGCH</sequence>
<evidence type="ECO:0000313" key="2">
    <source>
        <dbReference type="Proteomes" id="UP000001551"/>
    </source>
</evidence>
<dbReference type="HOGENOM" id="CLU_140243_0_0_9"/>
<dbReference type="EMBL" id="CP002400">
    <property type="protein sequence ID" value="ADU26259.1"/>
    <property type="molecule type" value="Genomic_DNA"/>
</dbReference>
<gene>
    <name evidence="1" type="ordered locus">Ethha_0690</name>
</gene>
<dbReference type="eggNOG" id="COG3679">
    <property type="taxonomic scope" value="Bacteria"/>
</dbReference>
<dbReference type="Pfam" id="PF06133">
    <property type="entry name" value="Com_YlbF"/>
    <property type="match status" value="1"/>
</dbReference>
<dbReference type="InterPro" id="IPR023378">
    <property type="entry name" value="YheA/YmcA-like_dom_sf"/>
</dbReference>